<name>A0ABV2DSS5_9HYPH</name>
<dbReference type="InterPro" id="IPR000524">
    <property type="entry name" value="Tscrpt_reg_HTH_GntR"/>
</dbReference>
<dbReference type="Pfam" id="PF07729">
    <property type="entry name" value="FCD"/>
    <property type="match status" value="1"/>
</dbReference>
<dbReference type="PANTHER" id="PTHR43537">
    <property type="entry name" value="TRANSCRIPTIONAL REGULATOR, GNTR FAMILY"/>
    <property type="match status" value="1"/>
</dbReference>
<evidence type="ECO:0000259" key="4">
    <source>
        <dbReference type="PROSITE" id="PS50949"/>
    </source>
</evidence>
<sequence>MELRKFSTEETQNLRARTFTALRGQILDGSLKPGERVSERKIAEMLGISTTPIKEALRRLEAEGLVVTLPRRGTYIAAFSTEKVHEMALIRAAIEGVAARIAAQKAKDADLSQLRSQIEVMRAATAAGDFGDVVNANEGFHEIIQGLAANQYLSQILGVLRVYDRSNRVRVLSRCDEFERAFREHLQILTAIEGADPDGAEAAMRAHILRSVELIRIHSEQHGEPT</sequence>
<gene>
    <name evidence="5" type="ORF">ABVQ20_38935</name>
</gene>
<dbReference type="Gene3D" id="1.10.10.10">
    <property type="entry name" value="Winged helix-like DNA-binding domain superfamily/Winged helix DNA-binding domain"/>
    <property type="match status" value="1"/>
</dbReference>
<reference evidence="5 6" key="1">
    <citation type="submission" date="2024-06" db="EMBL/GenBank/DDBJ databases">
        <authorList>
            <person name="Kim D.-U."/>
        </authorList>
    </citation>
    <scope>NUCLEOTIDE SEQUENCE [LARGE SCALE GENOMIC DNA]</scope>
    <source>
        <strain evidence="5 6">KACC15460</strain>
    </source>
</reference>
<dbReference type="InterPro" id="IPR036388">
    <property type="entry name" value="WH-like_DNA-bd_sf"/>
</dbReference>
<comment type="caution">
    <text evidence="5">The sequence shown here is derived from an EMBL/GenBank/DDBJ whole genome shotgun (WGS) entry which is preliminary data.</text>
</comment>
<dbReference type="Gene3D" id="1.20.120.530">
    <property type="entry name" value="GntR ligand-binding domain-like"/>
    <property type="match status" value="1"/>
</dbReference>
<keyword evidence="1" id="KW-0805">Transcription regulation</keyword>
<keyword evidence="6" id="KW-1185">Reference proteome</keyword>
<protein>
    <submittedName>
        <fullName evidence="5">GntR family transcriptional regulator</fullName>
    </submittedName>
</protein>
<dbReference type="EMBL" id="JBEWSZ010000015">
    <property type="protein sequence ID" value="MET2832894.1"/>
    <property type="molecule type" value="Genomic_DNA"/>
</dbReference>
<dbReference type="CDD" id="cd07377">
    <property type="entry name" value="WHTH_GntR"/>
    <property type="match status" value="1"/>
</dbReference>
<dbReference type="SUPFAM" id="SSF46785">
    <property type="entry name" value="Winged helix' DNA-binding domain"/>
    <property type="match status" value="1"/>
</dbReference>
<dbReference type="PROSITE" id="PS50949">
    <property type="entry name" value="HTH_GNTR"/>
    <property type="match status" value="1"/>
</dbReference>
<dbReference type="InterPro" id="IPR000485">
    <property type="entry name" value="AsnC-type_HTH_dom"/>
</dbReference>
<evidence type="ECO:0000313" key="5">
    <source>
        <dbReference type="EMBL" id="MET2832894.1"/>
    </source>
</evidence>
<proteinExistence type="predicted"/>
<dbReference type="SMART" id="SM00895">
    <property type="entry name" value="FCD"/>
    <property type="match status" value="1"/>
</dbReference>
<evidence type="ECO:0000256" key="3">
    <source>
        <dbReference type="ARBA" id="ARBA00023163"/>
    </source>
</evidence>
<dbReference type="InterPro" id="IPR008920">
    <property type="entry name" value="TF_FadR/GntR_C"/>
</dbReference>
<dbReference type="SUPFAM" id="SSF48008">
    <property type="entry name" value="GntR ligand-binding domain-like"/>
    <property type="match status" value="1"/>
</dbReference>
<evidence type="ECO:0000256" key="2">
    <source>
        <dbReference type="ARBA" id="ARBA00023125"/>
    </source>
</evidence>
<dbReference type="PRINTS" id="PR00035">
    <property type="entry name" value="HTHGNTR"/>
</dbReference>
<accession>A0ABV2DSS5</accession>
<dbReference type="PRINTS" id="PR00033">
    <property type="entry name" value="HTHASNC"/>
</dbReference>
<keyword evidence="2" id="KW-0238">DNA-binding</keyword>
<dbReference type="PANTHER" id="PTHR43537:SF5">
    <property type="entry name" value="UXU OPERON TRANSCRIPTIONAL REGULATOR"/>
    <property type="match status" value="1"/>
</dbReference>
<dbReference type="RefSeq" id="WP_354465100.1">
    <property type="nucleotide sequence ID" value="NZ_JBEWSZ010000015.1"/>
</dbReference>
<evidence type="ECO:0000256" key="1">
    <source>
        <dbReference type="ARBA" id="ARBA00023015"/>
    </source>
</evidence>
<dbReference type="Proteomes" id="UP001548832">
    <property type="component" value="Unassembled WGS sequence"/>
</dbReference>
<evidence type="ECO:0000313" key="6">
    <source>
        <dbReference type="Proteomes" id="UP001548832"/>
    </source>
</evidence>
<organism evidence="5 6">
    <name type="scientific">Mesorhizobium shangrilense</name>
    <dbReference type="NCBI Taxonomy" id="460060"/>
    <lineage>
        <taxon>Bacteria</taxon>
        <taxon>Pseudomonadati</taxon>
        <taxon>Pseudomonadota</taxon>
        <taxon>Alphaproteobacteria</taxon>
        <taxon>Hyphomicrobiales</taxon>
        <taxon>Phyllobacteriaceae</taxon>
        <taxon>Mesorhizobium</taxon>
    </lineage>
</organism>
<dbReference type="Pfam" id="PF00392">
    <property type="entry name" value="GntR"/>
    <property type="match status" value="1"/>
</dbReference>
<dbReference type="SMART" id="SM00345">
    <property type="entry name" value="HTH_GNTR"/>
    <property type="match status" value="1"/>
</dbReference>
<dbReference type="InterPro" id="IPR036390">
    <property type="entry name" value="WH_DNA-bd_sf"/>
</dbReference>
<keyword evidence="3" id="KW-0804">Transcription</keyword>
<feature type="domain" description="HTH gntR-type" evidence="4">
    <location>
        <begin position="12"/>
        <end position="79"/>
    </location>
</feature>
<dbReference type="InterPro" id="IPR011711">
    <property type="entry name" value="GntR_C"/>
</dbReference>